<dbReference type="InterPro" id="IPR001647">
    <property type="entry name" value="HTH_TetR"/>
</dbReference>
<gene>
    <name evidence="5" type="ORF">A9J31_08610</name>
</gene>
<name>A0A1A7R8D6_9GAMM</name>
<reference evidence="6" key="1">
    <citation type="submission" date="2016-06" db="EMBL/GenBank/DDBJ databases">
        <authorList>
            <person name="Radolfova-Krizova L."/>
            <person name="Nemec A."/>
        </authorList>
    </citation>
    <scope>NUCLEOTIDE SEQUENCE [LARGE SCALE GENOMIC DNA]</scope>
    <source>
        <strain evidence="6">ANC 4275</strain>
    </source>
</reference>
<dbReference type="Proteomes" id="UP000185753">
    <property type="component" value="Unassembled WGS sequence"/>
</dbReference>
<evidence type="ECO:0000256" key="2">
    <source>
        <dbReference type="PROSITE-ProRule" id="PRU00335"/>
    </source>
</evidence>
<sequence>MSSVRQQNFILRKEKILAMAETLLLDNNQDITLSELACELDIAKGTIYKHFKSKNQLYLELIILNEKRLLEISKKYNHDIKTYVSQYMLYNMLNSNRTILLHVIEERLTNNERKLKELFEELYRVREERIIVIKDMTSDYLKSLDSAMSIRDYLSYIWTVTYGASLLLNSTHYQKSIGSRERLIKLYINQALMTPDKISAV</sequence>
<keyword evidence="1 2" id="KW-0238">DNA-binding</keyword>
<dbReference type="Pfam" id="PF00440">
    <property type="entry name" value="TetR_N"/>
    <property type="match status" value="1"/>
</dbReference>
<feature type="domain" description="HTH tetR-type" evidence="4">
    <location>
        <begin position="10"/>
        <end position="69"/>
    </location>
</feature>
<organism evidence="5 6">
    <name type="scientific">Acinetobacter gandensis</name>
    <dbReference type="NCBI Taxonomy" id="1443941"/>
    <lineage>
        <taxon>Bacteria</taxon>
        <taxon>Pseudomonadati</taxon>
        <taxon>Pseudomonadota</taxon>
        <taxon>Gammaproteobacteria</taxon>
        <taxon>Moraxellales</taxon>
        <taxon>Moraxellaceae</taxon>
        <taxon>Acinetobacter</taxon>
    </lineage>
</organism>
<accession>A0A1A7R8D6</accession>
<proteinExistence type="predicted"/>
<evidence type="ECO:0000313" key="5">
    <source>
        <dbReference type="EMBL" id="OBX27734.1"/>
    </source>
</evidence>
<evidence type="ECO:0000256" key="3">
    <source>
        <dbReference type="SAM" id="Coils"/>
    </source>
</evidence>
<keyword evidence="6" id="KW-1185">Reference proteome</keyword>
<dbReference type="InterPro" id="IPR009057">
    <property type="entry name" value="Homeodomain-like_sf"/>
</dbReference>
<dbReference type="OrthoDB" id="63332at2"/>
<dbReference type="PRINTS" id="PR00455">
    <property type="entry name" value="HTHTETR"/>
</dbReference>
<evidence type="ECO:0000313" key="6">
    <source>
        <dbReference type="Proteomes" id="UP000185753"/>
    </source>
</evidence>
<feature type="coiled-coil region" evidence="3">
    <location>
        <begin position="101"/>
        <end position="128"/>
    </location>
</feature>
<dbReference type="PROSITE" id="PS50977">
    <property type="entry name" value="HTH_TETR_2"/>
    <property type="match status" value="1"/>
</dbReference>
<protein>
    <submittedName>
        <fullName evidence="5">TetR family transcriptional regulator</fullName>
    </submittedName>
</protein>
<dbReference type="STRING" id="1443941.A9J31_08610"/>
<evidence type="ECO:0000259" key="4">
    <source>
        <dbReference type="PROSITE" id="PS50977"/>
    </source>
</evidence>
<dbReference type="RefSeq" id="WP_067766586.1">
    <property type="nucleotide sequence ID" value="NZ_CP183909.1"/>
</dbReference>
<keyword evidence="3" id="KW-0175">Coiled coil</keyword>
<evidence type="ECO:0000256" key="1">
    <source>
        <dbReference type="ARBA" id="ARBA00023125"/>
    </source>
</evidence>
<dbReference type="GO" id="GO:0003677">
    <property type="term" value="F:DNA binding"/>
    <property type="evidence" value="ECO:0007669"/>
    <property type="project" value="UniProtKB-UniRule"/>
</dbReference>
<comment type="caution">
    <text evidence="5">The sequence shown here is derived from an EMBL/GenBank/DDBJ whole genome shotgun (WGS) entry which is preliminary data.</text>
</comment>
<dbReference type="SUPFAM" id="SSF46689">
    <property type="entry name" value="Homeodomain-like"/>
    <property type="match status" value="1"/>
</dbReference>
<dbReference type="Gene3D" id="1.10.357.10">
    <property type="entry name" value="Tetracycline Repressor, domain 2"/>
    <property type="match status" value="1"/>
</dbReference>
<dbReference type="EMBL" id="LZDS01000028">
    <property type="protein sequence ID" value="OBX27734.1"/>
    <property type="molecule type" value="Genomic_DNA"/>
</dbReference>
<feature type="DNA-binding region" description="H-T-H motif" evidence="2">
    <location>
        <begin position="32"/>
        <end position="51"/>
    </location>
</feature>
<dbReference type="AlphaFoldDB" id="A0A1A7R8D6"/>